<accession>A0A2S6HBU5</accession>
<dbReference type="AlphaFoldDB" id="A0A2S6HBU5"/>
<proteinExistence type="predicted"/>
<evidence type="ECO:0000313" key="1">
    <source>
        <dbReference type="EMBL" id="PPK74896.1"/>
    </source>
</evidence>
<name>A0A2S6HBU5_9GAMM</name>
<organism evidence="1 2">
    <name type="scientific">Methylobacter tundripaludum</name>
    <dbReference type="NCBI Taxonomy" id="173365"/>
    <lineage>
        <taxon>Bacteria</taxon>
        <taxon>Pseudomonadati</taxon>
        <taxon>Pseudomonadota</taxon>
        <taxon>Gammaproteobacteria</taxon>
        <taxon>Methylococcales</taxon>
        <taxon>Methylococcaceae</taxon>
        <taxon>Methylobacter</taxon>
    </lineage>
</organism>
<dbReference type="Proteomes" id="UP000240010">
    <property type="component" value="Unassembled WGS sequence"/>
</dbReference>
<sequence length="65" mass="7267">MSSVWAIGNHVKVQGMSDDFKILSYDFVLSGCVEMILESPEGGRIFLKRRKSQILNSADQCDTSQ</sequence>
<comment type="caution">
    <text evidence="1">The sequence shown here is derived from an EMBL/GenBank/DDBJ whole genome shotgun (WGS) entry which is preliminary data.</text>
</comment>
<gene>
    <name evidence="1" type="ORF">B0F87_107139</name>
</gene>
<dbReference type="EMBL" id="PTIZ01000007">
    <property type="protein sequence ID" value="PPK74896.1"/>
    <property type="molecule type" value="Genomic_DNA"/>
</dbReference>
<reference evidence="1 2" key="1">
    <citation type="submission" date="2018-02" db="EMBL/GenBank/DDBJ databases">
        <title>Subsurface microbial communities from deep shales in Ohio and West Virginia, USA.</title>
        <authorList>
            <person name="Wrighton K."/>
        </authorList>
    </citation>
    <scope>NUCLEOTIDE SEQUENCE [LARGE SCALE GENOMIC DNA]</scope>
    <source>
        <strain evidence="1 2">OWC-DMM</strain>
    </source>
</reference>
<protein>
    <submittedName>
        <fullName evidence="1">Uncharacterized protein</fullName>
    </submittedName>
</protein>
<evidence type="ECO:0000313" key="2">
    <source>
        <dbReference type="Proteomes" id="UP000240010"/>
    </source>
</evidence>